<dbReference type="AlphaFoldDB" id="A0A0A8ZSS4"/>
<protein>
    <submittedName>
        <fullName evidence="1">Uncharacterized protein</fullName>
    </submittedName>
</protein>
<dbReference type="EMBL" id="GBRH01256049">
    <property type="protein sequence ID" value="JAD41846.1"/>
    <property type="molecule type" value="Transcribed_RNA"/>
</dbReference>
<organism evidence="1">
    <name type="scientific">Arundo donax</name>
    <name type="common">Giant reed</name>
    <name type="synonym">Donax arundinaceus</name>
    <dbReference type="NCBI Taxonomy" id="35708"/>
    <lineage>
        <taxon>Eukaryota</taxon>
        <taxon>Viridiplantae</taxon>
        <taxon>Streptophyta</taxon>
        <taxon>Embryophyta</taxon>
        <taxon>Tracheophyta</taxon>
        <taxon>Spermatophyta</taxon>
        <taxon>Magnoliopsida</taxon>
        <taxon>Liliopsida</taxon>
        <taxon>Poales</taxon>
        <taxon>Poaceae</taxon>
        <taxon>PACMAD clade</taxon>
        <taxon>Arundinoideae</taxon>
        <taxon>Arundineae</taxon>
        <taxon>Arundo</taxon>
    </lineage>
</organism>
<reference evidence="1" key="1">
    <citation type="submission" date="2014-09" db="EMBL/GenBank/DDBJ databases">
        <authorList>
            <person name="Magalhaes I.L.F."/>
            <person name="Oliveira U."/>
            <person name="Santos F.R."/>
            <person name="Vidigal T.H.D.A."/>
            <person name="Brescovit A.D."/>
            <person name="Santos A.J."/>
        </authorList>
    </citation>
    <scope>NUCLEOTIDE SEQUENCE</scope>
    <source>
        <tissue evidence="1">Shoot tissue taken approximately 20 cm above the soil surface</tissue>
    </source>
</reference>
<proteinExistence type="predicted"/>
<evidence type="ECO:0000313" key="1">
    <source>
        <dbReference type="EMBL" id="JAD41846.1"/>
    </source>
</evidence>
<sequence length="34" mass="3938">MTCIEANIHLLLCQQLSQKTNSADKTRRVQPMHQ</sequence>
<name>A0A0A8ZSS4_ARUDO</name>
<reference evidence="1" key="2">
    <citation type="journal article" date="2015" name="Data Brief">
        <title>Shoot transcriptome of the giant reed, Arundo donax.</title>
        <authorList>
            <person name="Barrero R.A."/>
            <person name="Guerrero F.D."/>
            <person name="Moolhuijzen P."/>
            <person name="Goolsby J.A."/>
            <person name="Tidwell J."/>
            <person name="Bellgard S.E."/>
            <person name="Bellgard M.I."/>
        </authorList>
    </citation>
    <scope>NUCLEOTIDE SEQUENCE</scope>
    <source>
        <tissue evidence="1">Shoot tissue taken approximately 20 cm above the soil surface</tissue>
    </source>
</reference>
<accession>A0A0A8ZSS4</accession>